<dbReference type="Proteomes" id="UP001211204">
    <property type="component" value="Chromosome"/>
</dbReference>
<organism evidence="1 2">
    <name type="scientific">Polynucleobacter yangtzensis</name>
    <dbReference type="NCBI Taxonomy" id="1743159"/>
    <lineage>
        <taxon>Bacteria</taxon>
        <taxon>Pseudomonadati</taxon>
        <taxon>Pseudomonadota</taxon>
        <taxon>Betaproteobacteria</taxon>
        <taxon>Burkholderiales</taxon>
        <taxon>Burkholderiaceae</taxon>
        <taxon>Polynucleobacter</taxon>
    </lineage>
</organism>
<protein>
    <recommendedName>
        <fullName evidence="3">Secreted protein</fullName>
    </recommendedName>
</protein>
<name>A0ABN6TU96_9BURK</name>
<evidence type="ECO:0000313" key="2">
    <source>
        <dbReference type="Proteomes" id="UP001211204"/>
    </source>
</evidence>
<dbReference type="RefSeq" id="WP_281744917.1">
    <property type="nucleotide sequence ID" value="NZ_AP026974.1"/>
</dbReference>
<sequence length="108" mass="12029">MSKFFSALSSTILLATSHQCYAQAISKDYQKACVREQVSEHQGLKGKAPTEDDFTAYCICQAEFVNKNATNSQINELVMDPKAKPQWLKTQESKAIKSCLTTDVKMST</sequence>
<evidence type="ECO:0000313" key="1">
    <source>
        <dbReference type="EMBL" id="BDT79618.1"/>
    </source>
</evidence>
<evidence type="ECO:0008006" key="3">
    <source>
        <dbReference type="Google" id="ProtNLM"/>
    </source>
</evidence>
<keyword evidence="2" id="KW-1185">Reference proteome</keyword>
<accession>A0ABN6TU96</accession>
<proteinExistence type="predicted"/>
<gene>
    <name evidence="1" type="ORF">PKF032_15060</name>
</gene>
<dbReference type="EMBL" id="AP026974">
    <property type="protein sequence ID" value="BDT79618.1"/>
    <property type="molecule type" value="Genomic_DNA"/>
</dbReference>
<reference evidence="1 2" key="1">
    <citation type="submission" date="2022-11" db="EMBL/GenBank/DDBJ databases">
        <title>Complete Genome Sequences of three Polynucleobacter sp. Subcluster PnecC Strains KF022, KF023, and KF032 Isolated from a Shallow Eutrophic Lake in Japan.</title>
        <authorList>
            <person name="Ogata Y."/>
            <person name="Watanabe K."/>
            <person name="Takemine S."/>
            <person name="Shindo C."/>
            <person name="Kurokawa R."/>
            <person name="Suda W."/>
        </authorList>
    </citation>
    <scope>NUCLEOTIDE SEQUENCE [LARGE SCALE GENOMIC DNA]</scope>
    <source>
        <strain evidence="1 2">KF032</strain>
    </source>
</reference>